<evidence type="ECO:0000313" key="3">
    <source>
        <dbReference type="EMBL" id="CAE0638931.1"/>
    </source>
</evidence>
<dbReference type="InterPro" id="IPR036291">
    <property type="entry name" value="NAD(P)-bd_dom_sf"/>
</dbReference>
<evidence type="ECO:0000256" key="1">
    <source>
        <dbReference type="ARBA" id="ARBA00023002"/>
    </source>
</evidence>
<feature type="signal peptide" evidence="2">
    <location>
        <begin position="1"/>
        <end position="26"/>
    </location>
</feature>
<dbReference type="Pfam" id="PF00106">
    <property type="entry name" value="adh_short"/>
    <property type="match status" value="1"/>
</dbReference>
<sequence length="330" mass="36515">MPLHFRSILIKVFFLVCAFLLNKSNSFSGFDGKAATLPSTGMNMASTEGSTFPVNEAENEKIFVVTGSTDGIGRHTSKKLAETGARVIVHGRNTARCEETVQWIKDITGNEKIDYFVADLSETSNVHTLADQICEKYSHIDCLINNAGVFEEQFQTTPDGFEMTFAVNVAAPFVLTKRLLPMLQKRPGSRLIIVSSISQGSRIDFENLQFEKGGYDEHSSYSLSKLCDAMLAFEMAARFGSGAQPTVNTLDPGTVNTKMLLAGWGMCGIPVTRANNEFWLATSPDVEGVNGKYFTSCRESRASQVAYDPEARRRLWEYLERTTGVTYDDL</sequence>
<dbReference type="EMBL" id="HBIU01038846">
    <property type="protein sequence ID" value="CAE0638932.1"/>
    <property type="molecule type" value="Transcribed_RNA"/>
</dbReference>
<proteinExistence type="predicted"/>
<evidence type="ECO:0000256" key="2">
    <source>
        <dbReference type="SAM" id="SignalP"/>
    </source>
</evidence>
<dbReference type="PANTHER" id="PTHR43157">
    <property type="entry name" value="PHOSPHATIDYLINOSITOL-GLYCAN BIOSYNTHESIS CLASS F PROTEIN-RELATED"/>
    <property type="match status" value="1"/>
</dbReference>
<reference evidence="3" key="1">
    <citation type="submission" date="2021-01" db="EMBL/GenBank/DDBJ databases">
        <authorList>
            <person name="Corre E."/>
            <person name="Pelletier E."/>
            <person name="Niang G."/>
            <person name="Scheremetjew M."/>
            <person name="Finn R."/>
            <person name="Kale V."/>
            <person name="Holt S."/>
            <person name="Cochrane G."/>
            <person name="Meng A."/>
            <person name="Brown T."/>
            <person name="Cohen L."/>
        </authorList>
    </citation>
    <scope>NUCLEOTIDE SEQUENCE</scope>
    <source>
        <strain evidence="3">CCMP3107</strain>
    </source>
</reference>
<dbReference type="PANTHER" id="PTHR43157:SF31">
    <property type="entry name" value="PHOSPHATIDYLINOSITOL-GLYCAN BIOSYNTHESIS CLASS F PROTEIN"/>
    <property type="match status" value="1"/>
</dbReference>
<name>A0A6V2U0S1_HETAK</name>
<dbReference type="AlphaFoldDB" id="A0A6V2U0S1"/>
<organism evidence="3">
    <name type="scientific">Heterosigma akashiwo</name>
    <name type="common">Chromophytic alga</name>
    <name type="synonym">Heterosigma carterae</name>
    <dbReference type="NCBI Taxonomy" id="2829"/>
    <lineage>
        <taxon>Eukaryota</taxon>
        <taxon>Sar</taxon>
        <taxon>Stramenopiles</taxon>
        <taxon>Ochrophyta</taxon>
        <taxon>Raphidophyceae</taxon>
        <taxon>Chattonellales</taxon>
        <taxon>Chattonellaceae</taxon>
        <taxon>Heterosigma</taxon>
    </lineage>
</organism>
<dbReference type="PRINTS" id="PR00081">
    <property type="entry name" value="GDHRDH"/>
</dbReference>
<dbReference type="Gene3D" id="3.40.50.720">
    <property type="entry name" value="NAD(P)-binding Rossmann-like Domain"/>
    <property type="match status" value="1"/>
</dbReference>
<evidence type="ECO:0000313" key="4">
    <source>
        <dbReference type="EMBL" id="CAE0638932.1"/>
    </source>
</evidence>
<dbReference type="GO" id="GO:0016491">
    <property type="term" value="F:oxidoreductase activity"/>
    <property type="evidence" value="ECO:0007669"/>
    <property type="project" value="UniProtKB-KW"/>
</dbReference>
<protein>
    <submittedName>
        <fullName evidence="3">Uncharacterized protein</fullName>
    </submittedName>
</protein>
<accession>A0A6V2U0S1</accession>
<dbReference type="InterPro" id="IPR002347">
    <property type="entry name" value="SDR_fam"/>
</dbReference>
<keyword evidence="2" id="KW-0732">Signal</keyword>
<feature type="chain" id="PRO_5036394168" evidence="2">
    <location>
        <begin position="27"/>
        <end position="330"/>
    </location>
</feature>
<keyword evidence="1" id="KW-0560">Oxidoreductase</keyword>
<dbReference type="EMBL" id="HBIU01038845">
    <property type="protein sequence ID" value="CAE0638931.1"/>
    <property type="molecule type" value="Transcribed_RNA"/>
</dbReference>
<gene>
    <name evidence="3" type="ORF">HAKA00212_LOCUS17716</name>
    <name evidence="4" type="ORF">HAKA00212_LOCUS17717</name>
</gene>
<dbReference type="SUPFAM" id="SSF51735">
    <property type="entry name" value="NAD(P)-binding Rossmann-fold domains"/>
    <property type="match status" value="1"/>
</dbReference>